<organism evidence="1 2">
    <name type="scientific">Russula earlei</name>
    <dbReference type="NCBI Taxonomy" id="71964"/>
    <lineage>
        <taxon>Eukaryota</taxon>
        <taxon>Fungi</taxon>
        <taxon>Dikarya</taxon>
        <taxon>Basidiomycota</taxon>
        <taxon>Agaricomycotina</taxon>
        <taxon>Agaricomycetes</taxon>
        <taxon>Russulales</taxon>
        <taxon>Russulaceae</taxon>
        <taxon>Russula</taxon>
    </lineage>
</organism>
<gene>
    <name evidence="1" type="ORF">F5148DRAFT_262128</name>
</gene>
<evidence type="ECO:0000313" key="2">
    <source>
        <dbReference type="Proteomes" id="UP001207468"/>
    </source>
</evidence>
<accession>A0ACC0UK85</accession>
<name>A0ACC0UK85_9AGAM</name>
<comment type="caution">
    <text evidence="1">The sequence shown here is derived from an EMBL/GenBank/DDBJ whole genome shotgun (WGS) entry which is preliminary data.</text>
</comment>
<reference evidence="1" key="1">
    <citation type="submission" date="2021-03" db="EMBL/GenBank/DDBJ databases">
        <title>Evolutionary priming and transition to the ectomycorrhizal habit in an iconic lineage of mushroom-forming fungi: is preadaptation a requirement?</title>
        <authorList>
            <consortium name="DOE Joint Genome Institute"/>
            <person name="Looney B.P."/>
            <person name="Miyauchi S."/>
            <person name="Morin E."/>
            <person name="Drula E."/>
            <person name="Courty P.E."/>
            <person name="Chicoki N."/>
            <person name="Fauchery L."/>
            <person name="Kohler A."/>
            <person name="Kuo A."/>
            <person name="LaButti K."/>
            <person name="Pangilinan J."/>
            <person name="Lipzen A."/>
            <person name="Riley R."/>
            <person name="Andreopoulos W."/>
            <person name="He G."/>
            <person name="Johnson J."/>
            <person name="Barry K.W."/>
            <person name="Grigoriev I.V."/>
            <person name="Nagy L."/>
            <person name="Hibbett D."/>
            <person name="Henrissat B."/>
            <person name="Matheny P.B."/>
            <person name="Labbe J."/>
            <person name="Martin A.F."/>
        </authorList>
    </citation>
    <scope>NUCLEOTIDE SEQUENCE</scope>
    <source>
        <strain evidence="1">BPL698</strain>
    </source>
</reference>
<evidence type="ECO:0000313" key="1">
    <source>
        <dbReference type="EMBL" id="KAI9511636.1"/>
    </source>
</evidence>
<proteinExistence type="predicted"/>
<keyword evidence="2" id="KW-1185">Reference proteome</keyword>
<dbReference type="EMBL" id="JAGFNK010000019">
    <property type="protein sequence ID" value="KAI9511636.1"/>
    <property type="molecule type" value="Genomic_DNA"/>
</dbReference>
<dbReference type="Proteomes" id="UP001207468">
    <property type="component" value="Unassembled WGS sequence"/>
</dbReference>
<protein>
    <submittedName>
        <fullName evidence="1">Uncharacterized protein</fullName>
    </submittedName>
</protein>
<sequence length="327" mass="35377">MAASIDPLFSSGVHLAMTSGLSAAASIAASIRGDCSESHAAEWHTQRVGVSYIRFLVVVLSAYKQMRAQSKDILCNIGEDNFDNAISFLRPVIHGNADLGPRLSDVEVQNALSFCAGLFTPVNPGASRAPRRYLGGGDEDPVPAPQESRTKLTKQDDVMAVRSSVGWSSVKPDAVTRWLEKVGGIPRDVLSDPFPYCPLTTPATPDRPSLPPRGGGRALSNTIPLLQAPSQHKLRRNFTALMDLNSPHVPPIRIRNIVGRQPCLPKGGSKVETRDGMKCIFEGMNDRGIINPKPGGLHSLEEELLGAGYTMRLQRGRLGLEARDWLS</sequence>